<evidence type="ECO:0000313" key="4">
    <source>
        <dbReference type="Proteomes" id="UP000053424"/>
    </source>
</evidence>
<dbReference type="GO" id="GO:0010468">
    <property type="term" value="P:regulation of gene expression"/>
    <property type="evidence" value="ECO:0007669"/>
    <property type="project" value="InterPro"/>
</dbReference>
<dbReference type="EMBL" id="KN831768">
    <property type="protein sequence ID" value="KIM48860.1"/>
    <property type="molecule type" value="Genomic_DNA"/>
</dbReference>
<sequence length="614" mass="65700">MSAPPYAQENVTVFWEFETTQISNASPSIPIHEVVKNLRDAVRPFGPIKALRAYWDFSGQRPNLRSELSSLSSSGVSLIDCPGNGRKDLAMKIMLVDLIAHAWDTSPPHTFVVITADHDVAYAISTLRMRGYRVVTISPSGTTRDFCAQGSVNLELTRALLGLKQDVGADEFPDDSGAPAEPTTFTQRTSGYPASSTSQYQKARSTFTGTNQHERPSAGFELRDLPTTRPRRDSVFSYDPRKFGIFDMEDIPATSGIGRGSFGLGDRPLFPRSQSRAEAESRSRADSAPPNMFSTGALSAYGGFGEKKHESPNGPSSKGKQRDFPPSEPEDIAPYPGGAFSHMPYSGSVFEPFGETRPPFQSAFSFSPPRSKPEGTRSSSTSSSSSSRDSPFSLVPSPENNAETSTAPTSGDTFAFTHNHQPLQKEEIVIEVVNGPTRKSPQLPSGNPPQTEAAPQISPPISSSANETPQKVAQTSTGPKAETPASVKETPTPVVVPPVPTNMAAQPPPVAAKKTAKPATSSNTPSTMIAGSSKQAAETSPKPSVPASFQLLANVLRNNGAMTMSTLGAALLKSGRNPYSEYKNLTKLVSAAAEAGIVERRQNSDVCRLRETYA</sequence>
<dbReference type="Gene3D" id="3.40.50.1010">
    <property type="entry name" value="5'-nuclease"/>
    <property type="match status" value="1"/>
</dbReference>
<feature type="domain" description="NYN" evidence="2">
    <location>
        <begin position="11"/>
        <end position="149"/>
    </location>
</feature>
<dbReference type="GO" id="GO:0005777">
    <property type="term" value="C:peroxisome"/>
    <property type="evidence" value="ECO:0007669"/>
    <property type="project" value="InterPro"/>
</dbReference>
<feature type="compositionally biased region" description="Low complexity" evidence="1">
    <location>
        <begin position="376"/>
        <end position="390"/>
    </location>
</feature>
<evidence type="ECO:0000259" key="2">
    <source>
        <dbReference type="Pfam" id="PF01936"/>
    </source>
</evidence>
<reference evidence="3 4" key="1">
    <citation type="submission" date="2014-04" db="EMBL/GenBank/DDBJ databases">
        <authorList>
            <consortium name="DOE Joint Genome Institute"/>
            <person name="Kuo A."/>
            <person name="Gay G."/>
            <person name="Dore J."/>
            <person name="Kohler A."/>
            <person name="Nagy L.G."/>
            <person name="Floudas D."/>
            <person name="Copeland A."/>
            <person name="Barry K.W."/>
            <person name="Cichocki N."/>
            <person name="Veneault-Fourrey C."/>
            <person name="LaButti K."/>
            <person name="Lindquist E.A."/>
            <person name="Lipzen A."/>
            <person name="Lundell T."/>
            <person name="Morin E."/>
            <person name="Murat C."/>
            <person name="Sun H."/>
            <person name="Tunlid A."/>
            <person name="Henrissat B."/>
            <person name="Grigoriev I.V."/>
            <person name="Hibbett D.S."/>
            <person name="Martin F."/>
            <person name="Nordberg H.P."/>
            <person name="Cantor M.N."/>
            <person name="Hua S.X."/>
        </authorList>
    </citation>
    <scope>NUCLEOTIDE SEQUENCE [LARGE SCALE GENOMIC DNA]</scope>
    <source>
        <strain evidence="4">h7</strain>
    </source>
</reference>
<dbReference type="HOGENOM" id="CLU_019899_1_0_1"/>
<feature type="compositionally biased region" description="Basic and acidic residues" evidence="1">
    <location>
        <begin position="212"/>
        <end position="236"/>
    </location>
</feature>
<feature type="compositionally biased region" description="Polar residues" evidence="1">
    <location>
        <begin position="183"/>
        <end position="211"/>
    </location>
</feature>
<feature type="compositionally biased region" description="Basic and acidic residues" evidence="1">
    <location>
        <begin position="275"/>
        <end position="285"/>
    </location>
</feature>
<reference evidence="4" key="2">
    <citation type="submission" date="2015-01" db="EMBL/GenBank/DDBJ databases">
        <title>Evolutionary Origins and Diversification of the Mycorrhizal Mutualists.</title>
        <authorList>
            <consortium name="DOE Joint Genome Institute"/>
            <consortium name="Mycorrhizal Genomics Consortium"/>
            <person name="Kohler A."/>
            <person name="Kuo A."/>
            <person name="Nagy L.G."/>
            <person name="Floudas D."/>
            <person name="Copeland A."/>
            <person name="Barry K.W."/>
            <person name="Cichocki N."/>
            <person name="Veneault-Fourrey C."/>
            <person name="LaButti K."/>
            <person name="Lindquist E.A."/>
            <person name="Lipzen A."/>
            <person name="Lundell T."/>
            <person name="Morin E."/>
            <person name="Murat C."/>
            <person name="Riley R."/>
            <person name="Ohm R."/>
            <person name="Sun H."/>
            <person name="Tunlid A."/>
            <person name="Henrissat B."/>
            <person name="Grigoriev I.V."/>
            <person name="Hibbett D.S."/>
            <person name="Martin F."/>
        </authorList>
    </citation>
    <scope>NUCLEOTIDE SEQUENCE [LARGE SCALE GENOMIC DNA]</scope>
    <source>
        <strain evidence="4">h7</strain>
    </source>
</reference>
<feature type="compositionally biased region" description="Polar residues" evidence="1">
    <location>
        <begin position="520"/>
        <end position="542"/>
    </location>
</feature>
<name>A0A0C3CJH2_HEBCY</name>
<feature type="compositionally biased region" description="Pro residues" evidence="1">
    <location>
        <begin position="494"/>
        <end position="510"/>
    </location>
</feature>
<dbReference type="PANTHER" id="PTHR14379:SF3">
    <property type="entry name" value="MEIOSIS REGULATOR AND MRNA STABILITY FACTOR 1"/>
    <property type="match status" value="1"/>
</dbReference>
<feature type="compositionally biased region" description="Low complexity" evidence="1">
    <location>
        <begin position="358"/>
        <end position="369"/>
    </location>
</feature>
<feature type="compositionally biased region" description="Polar residues" evidence="1">
    <location>
        <begin position="466"/>
        <end position="478"/>
    </location>
</feature>
<feature type="compositionally biased region" description="Low complexity" evidence="1">
    <location>
        <begin position="453"/>
        <end position="465"/>
    </location>
</feature>
<organism evidence="3 4">
    <name type="scientific">Hebeloma cylindrosporum</name>
    <dbReference type="NCBI Taxonomy" id="76867"/>
    <lineage>
        <taxon>Eukaryota</taxon>
        <taxon>Fungi</taxon>
        <taxon>Dikarya</taxon>
        <taxon>Basidiomycota</taxon>
        <taxon>Agaricomycotina</taxon>
        <taxon>Agaricomycetes</taxon>
        <taxon>Agaricomycetidae</taxon>
        <taxon>Agaricales</taxon>
        <taxon>Agaricineae</taxon>
        <taxon>Hymenogastraceae</taxon>
        <taxon>Hebeloma</taxon>
    </lineage>
</organism>
<dbReference type="InterPro" id="IPR021139">
    <property type="entry name" value="NYN"/>
</dbReference>
<dbReference type="AlphaFoldDB" id="A0A0C3CJH2"/>
<dbReference type="Proteomes" id="UP000053424">
    <property type="component" value="Unassembled WGS sequence"/>
</dbReference>
<protein>
    <recommendedName>
        <fullName evidence="2">NYN domain-containing protein</fullName>
    </recommendedName>
</protein>
<dbReference type="CDD" id="cd10910">
    <property type="entry name" value="PIN_limkain_b1_N_like"/>
    <property type="match status" value="1"/>
</dbReference>
<accession>A0A0C3CJH2</accession>
<dbReference type="Pfam" id="PF01936">
    <property type="entry name" value="NYN"/>
    <property type="match status" value="1"/>
</dbReference>
<evidence type="ECO:0000313" key="3">
    <source>
        <dbReference type="EMBL" id="KIM48860.1"/>
    </source>
</evidence>
<dbReference type="PANTHER" id="PTHR14379">
    <property type="entry name" value="LIMKAIN B LKAP"/>
    <property type="match status" value="1"/>
</dbReference>
<feature type="compositionally biased region" description="Polar residues" evidence="1">
    <location>
        <begin position="398"/>
        <end position="422"/>
    </location>
</feature>
<proteinExistence type="predicted"/>
<feature type="region of interest" description="Disordered" evidence="1">
    <location>
        <begin position="170"/>
        <end position="236"/>
    </location>
</feature>
<feature type="compositionally biased region" description="Polar residues" evidence="1">
    <location>
        <begin position="437"/>
        <end position="450"/>
    </location>
</feature>
<dbReference type="OrthoDB" id="549353at2759"/>
<dbReference type="InterPro" id="IPR024768">
    <property type="entry name" value="Marf1"/>
</dbReference>
<feature type="region of interest" description="Disordered" evidence="1">
    <location>
        <begin position="257"/>
        <end position="543"/>
    </location>
</feature>
<gene>
    <name evidence="3" type="ORF">M413DRAFT_21167</name>
</gene>
<dbReference type="STRING" id="686832.A0A0C3CJH2"/>
<keyword evidence="4" id="KW-1185">Reference proteome</keyword>
<dbReference type="GO" id="GO:0004540">
    <property type="term" value="F:RNA nuclease activity"/>
    <property type="evidence" value="ECO:0007669"/>
    <property type="project" value="InterPro"/>
</dbReference>
<evidence type="ECO:0000256" key="1">
    <source>
        <dbReference type="SAM" id="MobiDB-lite"/>
    </source>
</evidence>